<evidence type="ECO:0000256" key="1">
    <source>
        <dbReference type="SAM" id="Phobius"/>
    </source>
</evidence>
<dbReference type="EMBL" id="GBHO01022672">
    <property type="protein sequence ID" value="JAG20932.1"/>
    <property type="molecule type" value="Transcribed_RNA"/>
</dbReference>
<reference evidence="2" key="2">
    <citation type="submission" date="2014-07" db="EMBL/GenBank/DDBJ databases">
        <authorList>
            <person name="Hull J."/>
        </authorList>
    </citation>
    <scope>NUCLEOTIDE SEQUENCE</scope>
</reference>
<dbReference type="EMBL" id="GBRD01011718">
    <property type="protein sequence ID" value="JAG54106.1"/>
    <property type="molecule type" value="Transcribed_RNA"/>
</dbReference>
<feature type="transmembrane region" description="Helical" evidence="1">
    <location>
        <begin position="105"/>
        <end position="126"/>
    </location>
</feature>
<name>A0A0A9XJN2_LYGHE</name>
<feature type="transmembrane region" description="Helical" evidence="1">
    <location>
        <begin position="138"/>
        <end position="157"/>
    </location>
</feature>
<keyword evidence="1" id="KW-0472">Membrane</keyword>
<gene>
    <name evidence="2" type="ORF">CM83_58887</name>
</gene>
<dbReference type="AlphaFoldDB" id="A0A0A9XJN2"/>
<protein>
    <submittedName>
        <fullName evidence="2">Uncharacterized protein</fullName>
    </submittedName>
</protein>
<feature type="transmembrane region" description="Helical" evidence="1">
    <location>
        <begin position="66"/>
        <end position="93"/>
    </location>
</feature>
<keyword evidence="1" id="KW-0812">Transmembrane</keyword>
<feature type="transmembrane region" description="Helical" evidence="1">
    <location>
        <begin position="29"/>
        <end position="54"/>
    </location>
</feature>
<organism evidence="2">
    <name type="scientific">Lygus hesperus</name>
    <name type="common">Western plant bug</name>
    <dbReference type="NCBI Taxonomy" id="30085"/>
    <lineage>
        <taxon>Eukaryota</taxon>
        <taxon>Metazoa</taxon>
        <taxon>Ecdysozoa</taxon>
        <taxon>Arthropoda</taxon>
        <taxon>Hexapoda</taxon>
        <taxon>Insecta</taxon>
        <taxon>Pterygota</taxon>
        <taxon>Neoptera</taxon>
        <taxon>Paraneoptera</taxon>
        <taxon>Hemiptera</taxon>
        <taxon>Heteroptera</taxon>
        <taxon>Panheteroptera</taxon>
        <taxon>Cimicomorpha</taxon>
        <taxon>Miridae</taxon>
        <taxon>Mirini</taxon>
        <taxon>Lygus</taxon>
    </lineage>
</organism>
<evidence type="ECO:0000313" key="3">
    <source>
        <dbReference type="EMBL" id="JAG54106.1"/>
    </source>
</evidence>
<reference evidence="3" key="3">
    <citation type="submission" date="2014-09" db="EMBL/GenBank/DDBJ databases">
        <authorList>
            <person name="Magalhaes I.L.F."/>
            <person name="Oliveira U."/>
            <person name="Santos F.R."/>
            <person name="Vidigal T.H.D.A."/>
            <person name="Brescovit A.D."/>
            <person name="Santos A.J."/>
        </authorList>
    </citation>
    <scope>NUCLEOTIDE SEQUENCE</scope>
</reference>
<accession>A0A0A9XJN2</accession>
<proteinExistence type="predicted"/>
<dbReference type="PANTHER" id="PTHR36694">
    <property type="entry name" value="PASIFLORA 1, ISOFORM A-RELATED"/>
    <property type="match status" value="1"/>
</dbReference>
<keyword evidence="1" id="KW-1133">Transmembrane helix</keyword>
<sequence>MCCEGLIEKLPQLDTCCCCCRVETGSKVLAWLGTITAFLYTISVIVGIVALATGTSKVDPDKRDELITVGILVGVFLIIFLVCFWVMALLLLIGLYKEDMGKVRLWLRVNICLLFFGIVGVILNIITASTNPNSPSGTVPMVIVSGILQIALSIYFLSVVKSHYQNKTQGVQSMMA</sequence>
<reference evidence="2" key="1">
    <citation type="journal article" date="2014" name="PLoS ONE">
        <title>Transcriptome-Based Identification of ABC Transporters in the Western Tarnished Plant Bug Lygus hesperus.</title>
        <authorList>
            <person name="Hull J.J."/>
            <person name="Chaney K."/>
            <person name="Geib S.M."/>
            <person name="Fabrick J.A."/>
            <person name="Brent C.S."/>
            <person name="Walsh D."/>
            <person name="Lavine L.C."/>
        </authorList>
    </citation>
    <scope>NUCLEOTIDE SEQUENCE</scope>
</reference>
<evidence type="ECO:0000313" key="2">
    <source>
        <dbReference type="EMBL" id="JAG20932.1"/>
    </source>
</evidence>
<dbReference type="PANTHER" id="PTHR36694:SF11">
    <property type="entry name" value="LP21121P-RELATED"/>
    <property type="match status" value="1"/>
</dbReference>